<dbReference type="Proteomes" id="UP001501772">
    <property type="component" value="Unassembled WGS sequence"/>
</dbReference>
<accession>A0ABP8BDC5</accession>
<evidence type="ECO:0000313" key="2">
    <source>
        <dbReference type="EMBL" id="GAA4204195.1"/>
    </source>
</evidence>
<dbReference type="InterPro" id="IPR041657">
    <property type="entry name" value="HTH_17"/>
</dbReference>
<keyword evidence="3" id="KW-1185">Reference proteome</keyword>
<gene>
    <name evidence="2" type="ORF">GCM10022289_21660</name>
</gene>
<sequence>MQLFDSNVLIQCIKDAVRDEMKIQFGDMNDILLAEKEKGNERLFTKKEMANELDISLVSLTDWMKRGIIPYLRLGKRIYFRKSEVINVMVIRSKNEGEHGK</sequence>
<protein>
    <recommendedName>
        <fullName evidence="1">Helix-turn-helix domain-containing protein</fullName>
    </recommendedName>
</protein>
<name>A0ABP8BDC5_9SPHI</name>
<dbReference type="EMBL" id="BAABBY010000005">
    <property type="protein sequence ID" value="GAA4204195.1"/>
    <property type="molecule type" value="Genomic_DNA"/>
</dbReference>
<proteinExistence type="predicted"/>
<dbReference type="RefSeq" id="WP_344851474.1">
    <property type="nucleotide sequence ID" value="NZ_BAABBY010000005.1"/>
</dbReference>
<dbReference type="InterPro" id="IPR009061">
    <property type="entry name" value="DNA-bd_dom_put_sf"/>
</dbReference>
<evidence type="ECO:0000259" key="1">
    <source>
        <dbReference type="Pfam" id="PF12728"/>
    </source>
</evidence>
<reference evidence="3" key="1">
    <citation type="journal article" date="2019" name="Int. J. Syst. Evol. Microbiol.">
        <title>The Global Catalogue of Microorganisms (GCM) 10K type strain sequencing project: providing services to taxonomists for standard genome sequencing and annotation.</title>
        <authorList>
            <consortium name="The Broad Institute Genomics Platform"/>
            <consortium name="The Broad Institute Genome Sequencing Center for Infectious Disease"/>
            <person name="Wu L."/>
            <person name="Ma J."/>
        </authorList>
    </citation>
    <scope>NUCLEOTIDE SEQUENCE [LARGE SCALE GENOMIC DNA]</scope>
    <source>
        <strain evidence="3">JCM 17626</strain>
    </source>
</reference>
<comment type="caution">
    <text evidence="2">The sequence shown here is derived from an EMBL/GenBank/DDBJ whole genome shotgun (WGS) entry which is preliminary data.</text>
</comment>
<dbReference type="SUPFAM" id="SSF46955">
    <property type="entry name" value="Putative DNA-binding domain"/>
    <property type="match status" value="1"/>
</dbReference>
<evidence type="ECO:0000313" key="3">
    <source>
        <dbReference type="Proteomes" id="UP001501772"/>
    </source>
</evidence>
<feature type="domain" description="Helix-turn-helix" evidence="1">
    <location>
        <begin position="43"/>
        <end position="85"/>
    </location>
</feature>
<dbReference type="Pfam" id="PF12728">
    <property type="entry name" value="HTH_17"/>
    <property type="match status" value="1"/>
</dbReference>
<organism evidence="2 3">
    <name type="scientific">Pedobacter jeongneungensis</name>
    <dbReference type="NCBI Taxonomy" id="947309"/>
    <lineage>
        <taxon>Bacteria</taxon>
        <taxon>Pseudomonadati</taxon>
        <taxon>Bacteroidota</taxon>
        <taxon>Sphingobacteriia</taxon>
        <taxon>Sphingobacteriales</taxon>
        <taxon>Sphingobacteriaceae</taxon>
        <taxon>Pedobacter</taxon>
    </lineage>
</organism>